<evidence type="ECO:0000256" key="3">
    <source>
        <dbReference type="ARBA" id="ARBA00004987"/>
    </source>
</evidence>
<evidence type="ECO:0000256" key="10">
    <source>
        <dbReference type="ARBA" id="ARBA00023180"/>
    </source>
</evidence>
<dbReference type="InterPro" id="IPR017853">
    <property type="entry name" value="GH"/>
</dbReference>
<comment type="similarity">
    <text evidence="4">Belongs to the glycosyl hydrolase 3 family.</text>
</comment>
<dbReference type="Proteomes" id="UP000244855">
    <property type="component" value="Unassembled WGS sequence"/>
</dbReference>
<dbReference type="GO" id="GO:0008422">
    <property type="term" value="F:beta-glucosidase activity"/>
    <property type="evidence" value="ECO:0007669"/>
    <property type="project" value="UniProtKB-EC"/>
</dbReference>
<keyword evidence="9" id="KW-0624">Polysaccharide degradation</keyword>
<evidence type="ECO:0000256" key="4">
    <source>
        <dbReference type="ARBA" id="ARBA00005336"/>
    </source>
</evidence>
<evidence type="ECO:0000256" key="6">
    <source>
        <dbReference type="ARBA" id="ARBA00022525"/>
    </source>
</evidence>
<evidence type="ECO:0000256" key="9">
    <source>
        <dbReference type="ARBA" id="ARBA00023001"/>
    </source>
</evidence>
<organism evidence="12 13">
    <name type="scientific">Periconia macrospinosa</name>
    <dbReference type="NCBI Taxonomy" id="97972"/>
    <lineage>
        <taxon>Eukaryota</taxon>
        <taxon>Fungi</taxon>
        <taxon>Dikarya</taxon>
        <taxon>Ascomycota</taxon>
        <taxon>Pezizomycotina</taxon>
        <taxon>Dothideomycetes</taxon>
        <taxon>Pleosporomycetidae</taxon>
        <taxon>Pleosporales</taxon>
        <taxon>Massarineae</taxon>
        <taxon>Periconiaceae</taxon>
        <taxon>Periconia</taxon>
    </lineage>
</organism>
<keyword evidence="9" id="KW-0119">Carbohydrate metabolism</keyword>
<keyword evidence="6" id="KW-0964">Secreted</keyword>
<reference evidence="12 13" key="1">
    <citation type="journal article" date="2018" name="Sci. Rep.">
        <title>Comparative genomics provides insights into the lifestyle and reveals functional heterogeneity of dark septate endophytic fungi.</title>
        <authorList>
            <person name="Knapp D.G."/>
            <person name="Nemeth J.B."/>
            <person name="Barry K."/>
            <person name="Hainaut M."/>
            <person name="Henrissat B."/>
            <person name="Johnson J."/>
            <person name="Kuo A."/>
            <person name="Lim J.H.P."/>
            <person name="Lipzen A."/>
            <person name="Nolan M."/>
            <person name="Ohm R.A."/>
            <person name="Tamas L."/>
            <person name="Grigoriev I.V."/>
            <person name="Spatafora J.W."/>
            <person name="Nagy L.G."/>
            <person name="Kovacs G.M."/>
        </authorList>
    </citation>
    <scope>NUCLEOTIDE SEQUENCE [LARGE SCALE GENOMIC DNA]</scope>
    <source>
        <strain evidence="12 13">DSE2036</strain>
    </source>
</reference>
<keyword evidence="8 12" id="KW-0378">Hydrolase</keyword>
<dbReference type="InterPro" id="IPR036962">
    <property type="entry name" value="Glyco_hydro_3_N_sf"/>
</dbReference>
<dbReference type="EMBL" id="KZ805330">
    <property type="protein sequence ID" value="PVI03569.1"/>
    <property type="molecule type" value="Genomic_DNA"/>
</dbReference>
<dbReference type="PANTHER" id="PTHR42715:SF28">
    <property type="entry name" value="BETA-GLUCOSIDASE L-RELATED"/>
    <property type="match status" value="1"/>
</dbReference>
<evidence type="ECO:0000256" key="2">
    <source>
        <dbReference type="ARBA" id="ARBA00004613"/>
    </source>
</evidence>
<dbReference type="GO" id="GO:0005576">
    <property type="term" value="C:extracellular region"/>
    <property type="evidence" value="ECO:0007669"/>
    <property type="project" value="UniProtKB-SubCell"/>
</dbReference>
<keyword evidence="10" id="KW-0325">Glycoprotein</keyword>
<evidence type="ECO:0000313" key="12">
    <source>
        <dbReference type="EMBL" id="PVI03569.1"/>
    </source>
</evidence>
<keyword evidence="9" id="KW-0136">Cellulose degradation</keyword>
<comment type="pathway">
    <text evidence="3">Glycan metabolism; cellulose degradation.</text>
</comment>
<dbReference type="OrthoDB" id="416222at2759"/>
<dbReference type="PANTHER" id="PTHR42715">
    <property type="entry name" value="BETA-GLUCOSIDASE"/>
    <property type="match status" value="1"/>
</dbReference>
<evidence type="ECO:0000256" key="7">
    <source>
        <dbReference type="ARBA" id="ARBA00022729"/>
    </source>
</evidence>
<evidence type="ECO:0000256" key="5">
    <source>
        <dbReference type="ARBA" id="ARBA00012744"/>
    </source>
</evidence>
<dbReference type="AlphaFoldDB" id="A0A2V1DZS1"/>
<comment type="catalytic activity">
    <reaction evidence="1">
        <text>Hydrolysis of terminal, non-reducing beta-D-glucosyl residues with release of beta-D-glucose.</text>
        <dbReference type="EC" id="3.2.1.21"/>
    </reaction>
</comment>
<name>A0A2V1DZS1_9PLEO</name>
<dbReference type="EC" id="3.2.1.21" evidence="5"/>
<sequence length="230" mass="25014">MRMVFNVRAFSPTITIIIALMKQTILTVVAVTSLVQAYGFESSWDVAHDKTKSALVKLNLTEKVGIVTDITWEGGPCVGNAYATGSIKHPSLCRQNSPLEIRFATPVTAFPARINAGLTWDRSLMNARGAALGTEAKGLGINSSRDQSPAGNSVVMQKTIQGIQDSGVQAYAKGYIGNEQEYNRSTISSNINDRTLNELYLWPFVDAVKANVASVMCSYNNIESQWDMGI</sequence>
<protein>
    <recommendedName>
        <fullName evidence="5">beta-glucosidase</fullName>
        <ecNumber evidence="5">3.2.1.21</ecNumber>
    </recommendedName>
</protein>
<evidence type="ECO:0000313" key="13">
    <source>
        <dbReference type="Proteomes" id="UP000244855"/>
    </source>
</evidence>
<dbReference type="SUPFAM" id="SSF51445">
    <property type="entry name" value="(Trans)glycosidases"/>
    <property type="match status" value="1"/>
</dbReference>
<keyword evidence="11" id="KW-0326">Glycosidase</keyword>
<keyword evidence="13" id="KW-1185">Reference proteome</keyword>
<accession>A0A2V1DZS1</accession>
<dbReference type="InterPro" id="IPR050288">
    <property type="entry name" value="Cellulose_deg_GH3"/>
</dbReference>
<gene>
    <name evidence="12" type="ORF">DM02DRAFT_652533</name>
</gene>
<evidence type="ECO:0000256" key="11">
    <source>
        <dbReference type="ARBA" id="ARBA00023295"/>
    </source>
</evidence>
<evidence type="ECO:0000256" key="1">
    <source>
        <dbReference type="ARBA" id="ARBA00000448"/>
    </source>
</evidence>
<keyword evidence="7" id="KW-0732">Signal</keyword>
<dbReference type="Gene3D" id="3.20.20.300">
    <property type="entry name" value="Glycoside hydrolase, family 3, N-terminal domain"/>
    <property type="match status" value="2"/>
</dbReference>
<dbReference type="STRING" id="97972.A0A2V1DZS1"/>
<evidence type="ECO:0000256" key="8">
    <source>
        <dbReference type="ARBA" id="ARBA00022801"/>
    </source>
</evidence>
<comment type="subcellular location">
    <subcellularLocation>
        <location evidence="2">Secreted</location>
    </subcellularLocation>
</comment>
<proteinExistence type="inferred from homology"/>
<dbReference type="GO" id="GO:0030245">
    <property type="term" value="P:cellulose catabolic process"/>
    <property type="evidence" value="ECO:0007669"/>
    <property type="project" value="UniProtKB-KW"/>
</dbReference>